<comment type="function">
    <text evidence="1 5">PPIases accelerate the folding of proteins. It catalyzes the cis-trans isomerization of proline imidic peptide bonds in oligopeptides.</text>
</comment>
<evidence type="ECO:0000256" key="2">
    <source>
        <dbReference type="ARBA" id="ARBA00007365"/>
    </source>
</evidence>
<keyword evidence="3 5" id="KW-0697">Rotamase</keyword>
<proteinExistence type="inferred from homology"/>
<dbReference type="InterPro" id="IPR029000">
    <property type="entry name" value="Cyclophilin-like_dom_sf"/>
</dbReference>
<dbReference type="GO" id="GO:0006457">
    <property type="term" value="P:protein folding"/>
    <property type="evidence" value="ECO:0007669"/>
    <property type="project" value="InterPro"/>
</dbReference>
<dbReference type="Proteomes" id="UP000070160">
    <property type="component" value="Unassembled WGS sequence"/>
</dbReference>
<dbReference type="PANTHER" id="PTHR45625:SF4">
    <property type="entry name" value="PEPTIDYLPROLYL ISOMERASE DOMAIN AND WD REPEAT-CONTAINING PROTEIN 1"/>
    <property type="match status" value="1"/>
</dbReference>
<dbReference type="EMBL" id="NFMF01000004">
    <property type="protein sequence ID" value="PNH22001.1"/>
    <property type="molecule type" value="Genomic_DNA"/>
</dbReference>
<comment type="catalytic activity">
    <reaction evidence="5">
        <text>[protein]-peptidylproline (omega=180) = [protein]-peptidylproline (omega=0)</text>
        <dbReference type="Rhea" id="RHEA:16237"/>
        <dbReference type="Rhea" id="RHEA-COMP:10747"/>
        <dbReference type="Rhea" id="RHEA-COMP:10748"/>
        <dbReference type="ChEBI" id="CHEBI:83833"/>
        <dbReference type="ChEBI" id="CHEBI:83834"/>
        <dbReference type="EC" id="5.2.1.8"/>
    </reaction>
</comment>
<evidence type="ECO:0000313" key="8">
    <source>
        <dbReference type="EMBL" id="PNH22001.1"/>
    </source>
</evidence>
<dbReference type="PROSITE" id="PS50072">
    <property type="entry name" value="CSA_PPIASE_2"/>
    <property type="match status" value="1"/>
</dbReference>
<organism evidence="7 9">
    <name type="scientific">Megasphaera hutchinsoni</name>
    <dbReference type="NCBI Taxonomy" id="1588748"/>
    <lineage>
        <taxon>Bacteria</taxon>
        <taxon>Bacillati</taxon>
        <taxon>Bacillota</taxon>
        <taxon>Negativicutes</taxon>
        <taxon>Veillonellales</taxon>
        <taxon>Veillonellaceae</taxon>
        <taxon>Megasphaera</taxon>
    </lineage>
</organism>
<dbReference type="InterPro" id="IPR002130">
    <property type="entry name" value="Cyclophilin-type_PPIase_dom"/>
</dbReference>
<evidence type="ECO:0000256" key="3">
    <source>
        <dbReference type="ARBA" id="ARBA00023110"/>
    </source>
</evidence>
<protein>
    <recommendedName>
        <fullName evidence="5">Peptidyl-prolyl cis-trans isomerase</fullName>
        <shortName evidence="5">PPIase</shortName>
        <ecNumber evidence="5">5.2.1.8</ecNumber>
    </recommendedName>
</protein>
<reference evidence="9" key="1">
    <citation type="submission" date="2016-01" db="EMBL/GenBank/DDBJ databases">
        <authorList>
            <person name="Mitreva M."/>
            <person name="Pepin K.H."/>
            <person name="Mihindukulasuriya K.A."/>
            <person name="Fulton R."/>
            <person name="Fronick C."/>
            <person name="O'Laughlin M."/>
            <person name="Miner T."/>
            <person name="Herter B."/>
            <person name="Rosa B.A."/>
            <person name="Cordes M."/>
            <person name="Tomlinson C."/>
            <person name="Wollam A."/>
            <person name="Palsikar V.B."/>
            <person name="Mardis E.R."/>
            <person name="Wilson R.K."/>
        </authorList>
    </citation>
    <scope>NUCLEOTIDE SEQUENCE [LARGE SCALE GENOMIC DNA]</scope>
    <source>
        <strain evidence="9">KA00182</strain>
    </source>
</reference>
<evidence type="ECO:0000259" key="6">
    <source>
        <dbReference type="PROSITE" id="PS50072"/>
    </source>
</evidence>
<dbReference type="PANTHER" id="PTHR45625">
    <property type="entry name" value="PEPTIDYL-PROLYL CIS-TRANS ISOMERASE-RELATED"/>
    <property type="match status" value="1"/>
</dbReference>
<name>A0A134CDT3_9FIRM</name>
<reference evidence="7" key="2">
    <citation type="submission" date="2016-01" db="EMBL/GenBank/DDBJ databases">
        <authorList>
            <person name="Oliw E.H."/>
        </authorList>
    </citation>
    <scope>NUCLEOTIDE SEQUENCE [LARGE SCALE GENOMIC DNA]</scope>
    <source>
        <strain evidence="7">KA00182</strain>
    </source>
</reference>
<dbReference type="EMBL" id="LSDT01000048">
    <property type="protein sequence ID" value="KXB90381.1"/>
    <property type="molecule type" value="Genomic_DNA"/>
</dbReference>
<dbReference type="CDD" id="cd00317">
    <property type="entry name" value="cyclophilin"/>
    <property type="match status" value="1"/>
</dbReference>
<dbReference type="AlphaFoldDB" id="A0A134CDT3"/>
<gene>
    <name evidence="8" type="ORF">CAL30_03310</name>
    <name evidence="7" type="ORF">HMPREF3182_01348</name>
</gene>
<comment type="caution">
    <text evidence="7">The sequence shown here is derived from an EMBL/GenBank/DDBJ whole genome shotgun (WGS) entry which is preliminary data.</text>
</comment>
<dbReference type="Gene3D" id="2.40.100.10">
    <property type="entry name" value="Cyclophilin-like"/>
    <property type="match status" value="1"/>
</dbReference>
<dbReference type="InterPro" id="IPR020892">
    <property type="entry name" value="Cyclophilin-type_PPIase_CS"/>
</dbReference>
<dbReference type="PIRSF" id="PIRSF001467">
    <property type="entry name" value="Peptidylpro_ismrse"/>
    <property type="match status" value="1"/>
</dbReference>
<dbReference type="PROSITE" id="PS00170">
    <property type="entry name" value="CSA_PPIASE_1"/>
    <property type="match status" value="1"/>
</dbReference>
<accession>A0A134CDT3</accession>
<sequence>MESKVLAVFKTNCGEFTVELYSKQAPITVKNFISLATAGFYNNTIFHRVIADFMIQGGDPEGTGFGGSKETIPDEFAPGLDFNEPGVLAMANAGPNTGSSQFFVTVAPTPWLLRHHSIFGKVVENYDIVELISKTPTDGLDKPIETVVLEQVEIINK</sequence>
<dbReference type="RefSeq" id="WP_007393316.1">
    <property type="nucleotide sequence ID" value="NZ_KQ960953.1"/>
</dbReference>
<accession>A0A2J8BB72</accession>
<evidence type="ECO:0000256" key="5">
    <source>
        <dbReference type="RuleBase" id="RU363019"/>
    </source>
</evidence>
<evidence type="ECO:0000313" key="7">
    <source>
        <dbReference type="EMBL" id="KXB90381.1"/>
    </source>
</evidence>
<comment type="similarity">
    <text evidence="2 5">Belongs to the cyclophilin-type PPIase family.</text>
</comment>
<dbReference type="Proteomes" id="UP000242958">
    <property type="component" value="Unassembled WGS sequence"/>
</dbReference>
<dbReference type="GO" id="GO:0003755">
    <property type="term" value="F:peptidyl-prolyl cis-trans isomerase activity"/>
    <property type="evidence" value="ECO:0007669"/>
    <property type="project" value="UniProtKB-UniRule"/>
</dbReference>
<dbReference type="EC" id="5.2.1.8" evidence="5"/>
<keyword evidence="9" id="KW-1185">Reference proteome</keyword>
<evidence type="ECO:0000313" key="10">
    <source>
        <dbReference type="Proteomes" id="UP000242958"/>
    </source>
</evidence>
<dbReference type="InterPro" id="IPR044666">
    <property type="entry name" value="Cyclophilin_A-like"/>
</dbReference>
<feature type="domain" description="PPIase cyclophilin-type" evidence="6">
    <location>
        <begin position="6"/>
        <end position="154"/>
    </location>
</feature>
<dbReference type="STRING" id="1588748.HMPREF3182_01348"/>
<dbReference type="PATRIC" id="fig|1588748.3.peg.1304"/>
<evidence type="ECO:0000256" key="4">
    <source>
        <dbReference type="ARBA" id="ARBA00023235"/>
    </source>
</evidence>
<keyword evidence="4 5" id="KW-0413">Isomerase</keyword>
<dbReference type="PRINTS" id="PR00153">
    <property type="entry name" value="CSAPPISMRASE"/>
</dbReference>
<reference evidence="8 10" key="3">
    <citation type="submission" date="2017-05" db="EMBL/GenBank/DDBJ databases">
        <authorList>
            <person name="Song R."/>
            <person name="Chenine A.L."/>
            <person name="Ruprecht R.M."/>
        </authorList>
    </citation>
    <scope>NUCLEOTIDE SEQUENCE [LARGE SCALE GENOMIC DNA]</scope>
    <source>
        <strain evidence="8 10">KA00229</strain>
    </source>
</reference>
<evidence type="ECO:0000313" key="9">
    <source>
        <dbReference type="Proteomes" id="UP000070160"/>
    </source>
</evidence>
<dbReference type="Pfam" id="PF00160">
    <property type="entry name" value="Pro_isomerase"/>
    <property type="match status" value="1"/>
</dbReference>
<evidence type="ECO:0000256" key="1">
    <source>
        <dbReference type="ARBA" id="ARBA00002388"/>
    </source>
</evidence>
<dbReference type="InterPro" id="IPR024936">
    <property type="entry name" value="Cyclophilin-type_PPIase"/>
</dbReference>
<dbReference type="SUPFAM" id="SSF50891">
    <property type="entry name" value="Cyclophilin-like"/>
    <property type="match status" value="1"/>
</dbReference>